<dbReference type="EMBL" id="JBDJPC010000003">
    <property type="protein sequence ID" value="KAL1508914.1"/>
    <property type="molecule type" value="Genomic_DNA"/>
</dbReference>
<keyword evidence="5" id="KW-0539">Nucleus</keyword>
<feature type="compositionally biased region" description="Low complexity" evidence="8">
    <location>
        <begin position="219"/>
        <end position="240"/>
    </location>
</feature>
<evidence type="ECO:0000256" key="4">
    <source>
        <dbReference type="ARBA" id="ARBA00023163"/>
    </source>
</evidence>
<feature type="region of interest" description="Disordered" evidence="8">
    <location>
        <begin position="454"/>
        <end position="616"/>
    </location>
</feature>
<accession>A0ABD1F136</accession>
<dbReference type="Gene3D" id="6.10.140.340">
    <property type="match status" value="1"/>
</dbReference>
<feature type="compositionally biased region" description="Polar residues" evidence="8">
    <location>
        <begin position="406"/>
        <end position="417"/>
    </location>
</feature>
<dbReference type="InterPro" id="IPR036390">
    <property type="entry name" value="WH_DNA-bd_sf"/>
</dbReference>
<comment type="subcellular location">
    <subcellularLocation>
        <location evidence="1">Nucleus</location>
    </subcellularLocation>
</comment>
<protein>
    <recommendedName>
        <fullName evidence="9">OCEL domain-containing protein</fullName>
    </recommendedName>
</protein>
<keyword evidence="3" id="KW-0805">Transcription regulation</keyword>
<dbReference type="SUPFAM" id="SSF46785">
    <property type="entry name" value="Winged helix' DNA-binding domain"/>
    <property type="match status" value="1"/>
</dbReference>
<dbReference type="InterPro" id="IPR042065">
    <property type="entry name" value="E3_ELL-like"/>
</dbReference>
<keyword evidence="11" id="KW-1185">Reference proteome</keyword>
<evidence type="ECO:0000256" key="2">
    <source>
        <dbReference type="ARBA" id="ARBA00009171"/>
    </source>
</evidence>
<evidence type="ECO:0000256" key="6">
    <source>
        <dbReference type="PROSITE-ProRule" id="PRU01324"/>
    </source>
</evidence>
<name>A0ABD1F136_HYPHA</name>
<evidence type="ECO:0000256" key="3">
    <source>
        <dbReference type="ARBA" id="ARBA00023015"/>
    </source>
</evidence>
<comment type="caution">
    <text evidence="10">The sequence shown here is derived from an EMBL/GenBank/DDBJ whole genome shotgun (WGS) entry which is preliminary data.</text>
</comment>
<evidence type="ECO:0000256" key="1">
    <source>
        <dbReference type="ARBA" id="ARBA00004123"/>
    </source>
</evidence>
<dbReference type="InterPro" id="IPR010844">
    <property type="entry name" value="Occludin_ELL"/>
</dbReference>
<feature type="compositionally biased region" description="Low complexity" evidence="8">
    <location>
        <begin position="355"/>
        <end position="364"/>
    </location>
</feature>
<dbReference type="PANTHER" id="PTHR23288:SF17">
    <property type="entry name" value="RNA POLYMERASE II ELONGATION FACTOR ELL"/>
    <property type="match status" value="1"/>
</dbReference>
<feature type="region of interest" description="Disordered" evidence="8">
    <location>
        <begin position="145"/>
        <end position="256"/>
    </location>
</feature>
<evidence type="ECO:0000256" key="7">
    <source>
        <dbReference type="SAM" id="Coils"/>
    </source>
</evidence>
<proteinExistence type="inferred from homology"/>
<dbReference type="Proteomes" id="UP001566132">
    <property type="component" value="Unassembled WGS sequence"/>
</dbReference>
<evidence type="ECO:0000259" key="9">
    <source>
        <dbReference type="PROSITE" id="PS51980"/>
    </source>
</evidence>
<dbReference type="GO" id="GO:0006366">
    <property type="term" value="P:transcription by RNA polymerase II"/>
    <property type="evidence" value="ECO:0007669"/>
    <property type="project" value="UniProtKB-ARBA"/>
</dbReference>
<gene>
    <name evidence="10" type="ORF">ABEB36_003733</name>
</gene>
<comment type="similarity">
    <text evidence="2 6">Belongs to the ELL/occludin family.</text>
</comment>
<dbReference type="AlphaFoldDB" id="A0ABD1F136"/>
<sequence length="733" mass="82734">MAALCPGVQYGLSSQQNFSDNKDLIFVKLTDSALRAIEEYIKNQNKCSQSPHIRFLGNQNGELSFPSQHHESGHTSFSFAMSTTADMEGPAGSFECIQGTPPRGPLESLGSIRHKIRINANDDVYEATRNRMTEAEDKYKNKCTREIKPNQTDIGRKVKVKQQSSSTTSSSRPSMLSSSSSSQQIRPSSMTSMRDSLLKPSSYPNPSVVKPPQNNLPTSNHSSVSNGLSSGLGSNHVSSSQRSTVQHNRKPSVPEVARRPLRERLIHLLALRPFKKIELHDRLNKEGLRGTNSMTTVLKQIAQLRDNCYYLNRNMWNEVNDDWPFYTEFEKQILKRRKPQNLTPPGGSDGGSSGSGQSPTSTHPGSPPQITSTNGVIGGGGTKRPRYNEGADGFPYKKQRIAHGAKTSQLSQQSFGDNTFGYRKGKRNGIQNNLRQILAPSLQAYIHQTTADSIYNRPSSDSIYNRSPVEQNNSQRRPVTDLRDASNMNPRSRESPNRLYNSYDNPTAEEDRNNRQCDSIEGLTFGVSREKPFRSGSPINGLMTEEARRGTNSPIPQNNGVQREKDRRNNNNHKVSSSRLDRVARVSPDSQTEGLPPTIEKSPIENNGQSSLLDEEEYPDYKKQYIKITSPEQKRAYKADFNADYSEYKSLYPIVEKVSKRFVQLEEELKQEVVNTPRYKDIKKQIVREYHEMKKDLEHIRAKNRFQYLHEKLSHIKKLVSDYDQAQTSAVKC</sequence>
<evidence type="ECO:0000256" key="5">
    <source>
        <dbReference type="ARBA" id="ARBA00023242"/>
    </source>
</evidence>
<dbReference type="InterPro" id="IPR019464">
    <property type="entry name" value="ELL_N"/>
</dbReference>
<dbReference type="PROSITE" id="PS51980">
    <property type="entry name" value="OCEL"/>
    <property type="match status" value="1"/>
</dbReference>
<feature type="compositionally biased region" description="Low complexity" evidence="8">
    <location>
        <begin position="162"/>
        <end position="192"/>
    </location>
</feature>
<feature type="compositionally biased region" description="Polar residues" evidence="8">
    <location>
        <begin position="454"/>
        <end position="477"/>
    </location>
</feature>
<dbReference type="PANTHER" id="PTHR23288">
    <property type="entry name" value="OCCLUDIN AND RNA POLYMERASE II ELONGATION FACTOR ELL"/>
    <property type="match status" value="1"/>
</dbReference>
<feature type="compositionally biased region" description="Polar residues" evidence="8">
    <location>
        <begin position="550"/>
        <end position="561"/>
    </location>
</feature>
<evidence type="ECO:0000313" key="11">
    <source>
        <dbReference type="Proteomes" id="UP001566132"/>
    </source>
</evidence>
<dbReference type="Pfam" id="PF10390">
    <property type="entry name" value="ELL"/>
    <property type="match status" value="1"/>
</dbReference>
<feature type="coiled-coil region" evidence="7">
    <location>
        <begin position="655"/>
        <end position="703"/>
    </location>
</feature>
<feature type="region of interest" description="Disordered" evidence="8">
    <location>
        <begin position="90"/>
        <end position="110"/>
    </location>
</feature>
<feature type="region of interest" description="Disordered" evidence="8">
    <location>
        <begin position="336"/>
        <end position="426"/>
    </location>
</feature>
<reference evidence="10 11" key="1">
    <citation type="submission" date="2024-05" db="EMBL/GenBank/DDBJ databases">
        <title>Genetic variation in Jamaican populations of the coffee berry borer (Hypothenemus hampei).</title>
        <authorList>
            <person name="Errbii M."/>
            <person name="Myrie A."/>
        </authorList>
    </citation>
    <scope>NUCLEOTIDE SEQUENCE [LARGE SCALE GENOMIC DNA]</scope>
    <source>
        <strain evidence="10">JA-Hopewell-2020-01-JO</strain>
        <tissue evidence="10">Whole body</tissue>
    </source>
</reference>
<evidence type="ECO:0000256" key="8">
    <source>
        <dbReference type="SAM" id="MobiDB-lite"/>
    </source>
</evidence>
<feature type="domain" description="OCEL" evidence="9">
    <location>
        <begin position="619"/>
        <end position="728"/>
    </location>
</feature>
<keyword evidence="4" id="KW-0804">Transcription</keyword>
<dbReference type="Gene3D" id="1.10.10.2670">
    <property type="entry name" value="E3 ubiquitin-protein ligase"/>
    <property type="match status" value="1"/>
</dbReference>
<dbReference type="SUPFAM" id="SSF144292">
    <property type="entry name" value="occludin/ELL-like"/>
    <property type="match status" value="1"/>
</dbReference>
<dbReference type="GO" id="GO:0005634">
    <property type="term" value="C:nucleus"/>
    <property type="evidence" value="ECO:0007669"/>
    <property type="project" value="UniProtKB-SubCell"/>
</dbReference>
<dbReference type="Pfam" id="PF07303">
    <property type="entry name" value="Occludin_ELL"/>
    <property type="match status" value="1"/>
</dbReference>
<evidence type="ECO:0000313" key="10">
    <source>
        <dbReference type="EMBL" id="KAL1508914.1"/>
    </source>
</evidence>
<dbReference type="InterPro" id="IPR031176">
    <property type="entry name" value="ELL/occludin"/>
</dbReference>
<organism evidence="10 11">
    <name type="scientific">Hypothenemus hampei</name>
    <name type="common">Coffee berry borer</name>
    <dbReference type="NCBI Taxonomy" id="57062"/>
    <lineage>
        <taxon>Eukaryota</taxon>
        <taxon>Metazoa</taxon>
        <taxon>Ecdysozoa</taxon>
        <taxon>Arthropoda</taxon>
        <taxon>Hexapoda</taxon>
        <taxon>Insecta</taxon>
        <taxon>Pterygota</taxon>
        <taxon>Neoptera</taxon>
        <taxon>Endopterygota</taxon>
        <taxon>Coleoptera</taxon>
        <taxon>Polyphaga</taxon>
        <taxon>Cucujiformia</taxon>
        <taxon>Curculionidae</taxon>
        <taxon>Scolytinae</taxon>
        <taxon>Hypothenemus</taxon>
    </lineage>
</organism>
<keyword evidence="7" id="KW-0175">Coiled coil</keyword>